<dbReference type="AlphaFoldDB" id="A0A0B1SC26"/>
<feature type="compositionally biased region" description="Basic and acidic residues" evidence="1">
    <location>
        <begin position="14"/>
        <end position="27"/>
    </location>
</feature>
<feature type="non-terminal residue" evidence="3">
    <location>
        <position position="1"/>
    </location>
</feature>
<keyword evidence="4" id="KW-1185">Reference proteome</keyword>
<evidence type="ECO:0000313" key="4">
    <source>
        <dbReference type="Proteomes" id="UP000053660"/>
    </source>
</evidence>
<protein>
    <submittedName>
        <fullName evidence="3">Uncharacterized protein</fullName>
    </submittedName>
</protein>
<accession>A0A0B1SC26</accession>
<dbReference type="Proteomes" id="UP000053660">
    <property type="component" value="Unassembled WGS sequence"/>
</dbReference>
<keyword evidence="2" id="KW-0812">Transmembrane</keyword>
<feature type="compositionally biased region" description="Basic and acidic residues" evidence="1">
    <location>
        <begin position="52"/>
        <end position="79"/>
    </location>
</feature>
<keyword evidence="2" id="KW-0472">Membrane</keyword>
<dbReference type="EMBL" id="KN579254">
    <property type="protein sequence ID" value="KHJ82474.1"/>
    <property type="molecule type" value="Genomic_DNA"/>
</dbReference>
<reference evidence="3 4" key="1">
    <citation type="submission" date="2014-03" db="EMBL/GenBank/DDBJ databases">
        <title>Draft genome of the hookworm Oesophagostomum dentatum.</title>
        <authorList>
            <person name="Mitreva M."/>
        </authorList>
    </citation>
    <scope>NUCLEOTIDE SEQUENCE [LARGE SCALE GENOMIC DNA]</scope>
    <source>
        <strain evidence="3 4">OD-Hann</strain>
    </source>
</reference>
<evidence type="ECO:0000256" key="1">
    <source>
        <dbReference type="SAM" id="MobiDB-lite"/>
    </source>
</evidence>
<evidence type="ECO:0000313" key="3">
    <source>
        <dbReference type="EMBL" id="KHJ82474.1"/>
    </source>
</evidence>
<organism evidence="3 4">
    <name type="scientific">Oesophagostomum dentatum</name>
    <name type="common">Nodular worm</name>
    <dbReference type="NCBI Taxonomy" id="61180"/>
    <lineage>
        <taxon>Eukaryota</taxon>
        <taxon>Metazoa</taxon>
        <taxon>Ecdysozoa</taxon>
        <taxon>Nematoda</taxon>
        <taxon>Chromadorea</taxon>
        <taxon>Rhabditida</taxon>
        <taxon>Rhabditina</taxon>
        <taxon>Rhabditomorpha</taxon>
        <taxon>Strongyloidea</taxon>
        <taxon>Strongylidae</taxon>
        <taxon>Oesophagostomum</taxon>
    </lineage>
</organism>
<keyword evidence="2" id="KW-1133">Transmembrane helix</keyword>
<name>A0A0B1SC26_OESDE</name>
<evidence type="ECO:0000256" key="2">
    <source>
        <dbReference type="SAM" id="Phobius"/>
    </source>
</evidence>
<feature type="transmembrane region" description="Helical" evidence="2">
    <location>
        <begin position="115"/>
        <end position="134"/>
    </location>
</feature>
<gene>
    <name evidence="3" type="ORF">OESDEN_17832</name>
</gene>
<feature type="region of interest" description="Disordered" evidence="1">
    <location>
        <begin position="14"/>
        <end position="79"/>
    </location>
</feature>
<sequence>ISYFTGVPKSIVDQRDSDIQENTRFEEVQNPSPAKVHLRERSLKWKGGKKEHKTEEKIAKEHADKKNYAAPEEKKGPEVLLEEKKSAEALDEKKNQDVLAGLKGPEEMEPTSTLSSPYVIISLVIIAMLTLYYLKRKLGR</sequence>
<proteinExistence type="predicted"/>